<evidence type="ECO:0000313" key="3">
    <source>
        <dbReference type="Proteomes" id="UP000611500"/>
    </source>
</evidence>
<evidence type="ECO:0000313" key="2">
    <source>
        <dbReference type="EMBL" id="GHG87349.1"/>
    </source>
</evidence>
<proteinExistence type="predicted"/>
<dbReference type="AlphaFoldDB" id="A0A8J3H5A6"/>
<comment type="caution">
    <text evidence="2">The sequence shown here is derived from an EMBL/GenBank/DDBJ whole genome shotgun (WGS) entry which is preliminary data.</text>
</comment>
<dbReference type="EMBL" id="BNAP01000004">
    <property type="protein sequence ID" value="GHG87349.1"/>
    <property type="molecule type" value="Genomic_DNA"/>
</dbReference>
<gene>
    <name evidence="2" type="ORF">GCM10010961_15700</name>
</gene>
<feature type="region of interest" description="Disordered" evidence="1">
    <location>
        <begin position="63"/>
        <end position="89"/>
    </location>
</feature>
<reference evidence="2" key="2">
    <citation type="submission" date="2020-09" db="EMBL/GenBank/DDBJ databases">
        <authorList>
            <person name="Sun Q."/>
            <person name="Zhou Y."/>
        </authorList>
    </citation>
    <scope>NUCLEOTIDE SEQUENCE</scope>
    <source>
        <strain evidence="2">CGMCC 1.7081</strain>
    </source>
</reference>
<feature type="compositionally biased region" description="Polar residues" evidence="1">
    <location>
        <begin position="70"/>
        <end position="82"/>
    </location>
</feature>
<protein>
    <submittedName>
        <fullName evidence="2">Uncharacterized protein</fullName>
    </submittedName>
</protein>
<dbReference type="Proteomes" id="UP000611500">
    <property type="component" value="Unassembled WGS sequence"/>
</dbReference>
<name>A0A8J3H5A6_9RHOB</name>
<sequence length="89" mass="9074">MQSASAKAIYISGFRLQQKPCTQPPPRLGGNCQKRPGGGADIAMQDRSYRYQAGKVICAAGPAPNRAESCATSSSAGDTSPSDACAAAP</sequence>
<organism evidence="2 3">
    <name type="scientific">Pseudodonghicola xiamenensis</name>
    <dbReference type="NCBI Taxonomy" id="337702"/>
    <lineage>
        <taxon>Bacteria</taxon>
        <taxon>Pseudomonadati</taxon>
        <taxon>Pseudomonadota</taxon>
        <taxon>Alphaproteobacteria</taxon>
        <taxon>Rhodobacterales</taxon>
        <taxon>Paracoccaceae</taxon>
        <taxon>Pseudodonghicola</taxon>
    </lineage>
</organism>
<evidence type="ECO:0000256" key="1">
    <source>
        <dbReference type="SAM" id="MobiDB-lite"/>
    </source>
</evidence>
<keyword evidence="3" id="KW-1185">Reference proteome</keyword>
<accession>A0A8J3H5A6</accession>
<reference evidence="2" key="1">
    <citation type="journal article" date="2014" name="Int. J. Syst. Evol. Microbiol.">
        <title>Complete genome sequence of Corynebacterium casei LMG S-19264T (=DSM 44701T), isolated from a smear-ripened cheese.</title>
        <authorList>
            <consortium name="US DOE Joint Genome Institute (JGI-PGF)"/>
            <person name="Walter F."/>
            <person name="Albersmeier A."/>
            <person name="Kalinowski J."/>
            <person name="Ruckert C."/>
        </authorList>
    </citation>
    <scope>NUCLEOTIDE SEQUENCE</scope>
    <source>
        <strain evidence="2">CGMCC 1.7081</strain>
    </source>
</reference>